<keyword evidence="3" id="KW-1133">Transmembrane helix</keyword>
<feature type="region of interest" description="Disordered" evidence="2">
    <location>
        <begin position="1"/>
        <end position="42"/>
    </location>
</feature>
<sequence>MANGHSEVAQGYNPDMTASRNTNTTSESIAPTHPETTTAVNPVKNGHPGLAFTRMGCHIGFMLLVLLVAAGMITFDLAHTASTILFRVTFHMISLLGINLAANDCDATICEPEEHAPTVTAPVWGEICGYIEKDGEDYGMTNAVHERKMEELQEEHKDEIEEYKTEIDQLKEEARDAHGRADALTYKYNKLSRTHYAAEDKLAEEKERTKRHNEAISAANSTITEKQSEVDALKQVLDFQLAQNAHLNQELGALRATKAQLDEAKRQNKDTTEALSWAHATISARQSEVNTLQQLLNNQLAENAHLHQQLGARQSQTLDQARAESEFHRMRCDQAVLDADRRCEQAVREERARAAAERAELIDAGQRLADMVAWERREAQRARQAKHEALDMASSFLDALDAAVAERDDTKASLAAATVEKEGACAGVEQAREREQEAERRRGLMVAIEASGARVEDLEIGFDDDDDDDALVQNRQEGETAPEERVGGGGGFYGPDTPSENATSSSESGSDENGSRPSSGMGSESTDPTVASLFQMGDVMAEVKAEATSCQMENEP</sequence>
<evidence type="ECO:0000256" key="3">
    <source>
        <dbReference type="SAM" id="Phobius"/>
    </source>
</evidence>
<comment type="caution">
    <text evidence="4">The sequence shown here is derived from an EMBL/GenBank/DDBJ whole genome shotgun (WGS) entry which is preliminary data.</text>
</comment>
<evidence type="ECO:0000313" key="5">
    <source>
        <dbReference type="Proteomes" id="UP001521184"/>
    </source>
</evidence>
<keyword evidence="5" id="KW-1185">Reference proteome</keyword>
<keyword evidence="3" id="KW-0472">Membrane</keyword>
<feature type="compositionally biased region" description="Polar residues" evidence="2">
    <location>
        <begin position="16"/>
        <end position="40"/>
    </location>
</feature>
<feature type="coiled-coil region" evidence="1">
    <location>
        <begin position="230"/>
        <end position="309"/>
    </location>
</feature>
<feature type="transmembrane region" description="Helical" evidence="3">
    <location>
        <begin position="59"/>
        <end position="77"/>
    </location>
</feature>
<reference evidence="4 5" key="1">
    <citation type="journal article" date="2023" name="Plant Dis.">
        <title>First Report of Diplodia intermedia Causing Canker and Dieback Diseases on Apple Trees in Canada.</title>
        <authorList>
            <person name="Ellouze W."/>
            <person name="Ilyukhin E."/>
            <person name="Sulman M."/>
            <person name="Ali S."/>
        </authorList>
    </citation>
    <scope>NUCLEOTIDE SEQUENCE [LARGE SCALE GENOMIC DNA]</scope>
    <source>
        <strain evidence="4 5">M45-28</strain>
    </source>
</reference>
<evidence type="ECO:0000256" key="1">
    <source>
        <dbReference type="SAM" id="Coils"/>
    </source>
</evidence>
<name>A0ABR3THI6_9PEZI</name>
<gene>
    <name evidence="4" type="ORF">SLS58_008476</name>
</gene>
<keyword evidence="1" id="KW-0175">Coiled coil</keyword>
<feature type="compositionally biased region" description="Polar residues" evidence="2">
    <location>
        <begin position="516"/>
        <end position="529"/>
    </location>
</feature>
<keyword evidence="3" id="KW-0812">Transmembrane</keyword>
<feature type="region of interest" description="Disordered" evidence="2">
    <location>
        <begin position="476"/>
        <end position="537"/>
    </location>
</feature>
<proteinExistence type="predicted"/>
<evidence type="ECO:0000256" key="2">
    <source>
        <dbReference type="SAM" id="MobiDB-lite"/>
    </source>
</evidence>
<feature type="compositionally biased region" description="Basic and acidic residues" evidence="2">
    <location>
        <begin position="476"/>
        <end position="486"/>
    </location>
</feature>
<feature type="compositionally biased region" description="Low complexity" evidence="2">
    <location>
        <begin position="499"/>
        <end position="512"/>
    </location>
</feature>
<dbReference type="Proteomes" id="UP001521184">
    <property type="component" value="Unassembled WGS sequence"/>
</dbReference>
<accession>A0ABR3THI6</accession>
<feature type="coiled-coil region" evidence="1">
    <location>
        <begin position="142"/>
        <end position="187"/>
    </location>
</feature>
<dbReference type="EMBL" id="JAKEKT020000072">
    <property type="protein sequence ID" value="KAL1638891.1"/>
    <property type="molecule type" value="Genomic_DNA"/>
</dbReference>
<organism evidence="4 5">
    <name type="scientific">Diplodia intermedia</name>
    <dbReference type="NCBI Taxonomy" id="856260"/>
    <lineage>
        <taxon>Eukaryota</taxon>
        <taxon>Fungi</taxon>
        <taxon>Dikarya</taxon>
        <taxon>Ascomycota</taxon>
        <taxon>Pezizomycotina</taxon>
        <taxon>Dothideomycetes</taxon>
        <taxon>Dothideomycetes incertae sedis</taxon>
        <taxon>Botryosphaeriales</taxon>
        <taxon>Botryosphaeriaceae</taxon>
        <taxon>Diplodia</taxon>
    </lineage>
</organism>
<evidence type="ECO:0000313" key="4">
    <source>
        <dbReference type="EMBL" id="KAL1638891.1"/>
    </source>
</evidence>
<protein>
    <submittedName>
        <fullName evidence="4">Uncharacterized protein</fullName>
    </submittedName>
</protein>